<organism evidence="1 2">
    <name type="scientific">Bifidobacterium asteroides DSM 20089</name>
    <dbReference type="NCBI Taxonomy" id="1437594"/>
    <lineage>
        <taxon>Bacteria</taxon>
        <taxon>Bacillati</taxon>
        <taxon>Actinomycetota</taxon>
        <taxon>Actinomycetes</taxon>
        <taxon>Bifidobacteriales</taxon>
        <taxon>Bifidobacteriaceae</taxon>
        <taxon>Bifidobacterium</taxon>
    </lineage>
</organism>
<evidence type="ECO:0000313" key="1">
    <source>
        <dbReference type="EMBL" id="ATO41434.1"/>
    </source>
</evidence>
<evidence type="ECO:0000313" key="2">
    <source>
        <dbReference type="Proteomes" id="UP000224056"/>
    </source>
</evidence>
<dbReference type="InterPro" id="IPR026487">
    <property type="entry name" value="CHP04141"/>
</dbReference>
<dbReference type="Proteomes" id="UP000224056">
    <property type="component" value="Chromosome"/>
</dbReference>
<dbReference type="Pfam" id="PF19614">
    <property type="entry name" value="DUF6119"/>
    <property type="match status" value="1"/>
</dbReference>
<proteinExistence type="predicted"/>
<name>A0AAD0EUT5_9BIFI</name>
<evidence type="ECO:0008006" key="3">
    <source>
        <dbReference type="Google" id="ProtNLM"/>
    </source>
</evidence>
<accession>A0AAD0EUT5</accession>
<protein>
    <recommendedName>
        <fullName evidence="3">Sporadically distributed protein, TIGR04141 family</fullName>
    </recommendedName>
</protein>
<dbReference type="NCBIfam" id="TIGR04141">
    <property type="entry name" value="TIGR04141 family sporadically distributed protein"/>
    <property type="match status" value="1"/>
</dbReference>
<dbReference type="AlphaFoldDB" id="A0AAD0EUT5"/>
<reference evidence="1 2" key="1">
    <citation type="submission" date="2016-10" db="EMBL/GenBank/DDBJ databases">
        <title>The whole genome sequencing and assembly of B. asteroides DSM 20089 strain.</title>
        <authorList>
            <person name="Lee Y.-J."/>
            <person name="Park M.-K."/>
            <person name="Yi H."/>
            <person name="Bahn Y.-S."/>
            <person name="Kim J.F."/>
            <person name="Lee D.-W."/>
        </authorList>
    </citation>
    <scope>NUCLEOTIDE SEQUENCE [LARGE SCALE GENOMIC DNA]</scope>
    <source>
        <strain evidence="1 2">DSM 20089</strain>
    </source>
</reference>
<dbReference type="EMBL" id="CP017696">
    <property type="protein sequence ID" value="ATO41434.1"/>
    <property type="molecule type" value="Genomic_DNA"/>
</dbReference>
<gene>
    <name evidence="1" type="ORF">BA20089_04210</name>
</gene>
<sequence>MTLYRLIGLPSYDAAIRAKYQQSGDDEYNNSEEVVYVAETEAYLYWSTVDHDQAKWTDTVKGLTQKELRVGNSTASAVLIIPYVDETESVSETKSGNDNDSAKAGKKVTSFSAWAITFGMGFQMLEPKYVDSRFGLRVAIRCAKLDGLNVLSKTTLDERPEMVRSTIPSGARLRSFGFEELGDFSTRLVTDAYIEGIGHSKKPIKVRGADSLNIPLSKSPENLLINLGQIKAVLDRKPVSSELASLEHFSLVKNKSMKNKLDQLLIEAIGEKSDLVALSYPYENIDDFGQVGSFKIFGTGDRRHYDYLPTLNNILKPLLEVDEKERLRRLQKMYIILFKSPDDSDVSSSKIPLKKWLTFQKTINNKRYFLQNNRWYVMDSDYITTLQRQVKKIFDRGPYFDDLPNWPIYEIPEDGNAQKKANAELNYNKQLSRRLGGLCLDQQLIRPEDHGSGIEACDVLLPHGVFVHVKNVSSSAPASHLLAQALVSTEMLRTNEKAQKLLEEKIKEIAPGGVDLQKYETKPRRVVIVIAKDDKPITADTLFTFTKINLVRHEQQLASMNVELNIAPVVRKKQPM</sequence>